<dbReference type="InterPro" id="IPR044859">
    <property type="entry name" value="Allene_oxi_cyc_Dirigent"/>
</dbReference>
<keyword evidence="2" id="KW-1185">Reference proteome</keyword>
<proteinExistence type="predicted"/>
<protein>
    <submittedName>
        <fullName evidence="1">Uncharacterized protein</fullName>
    </submittedName>
</protein>
<accession>A0A2X0I9H7</accession>
<evidence type="ECO:0000313" key="1">
    <source>
        <dbReference type="EMBL" id="RAG80293.1"/>
    </source>
</evidence>
<reference evidence="1 2" key="1">
    <citation type="submission" date="2018-06" db="EMBL/GenBank/DDBJ databases">
        <title>Streptacidiphilus pinicola sp. nov., isolated from pine grove soil.</title>
        <authorList>
            <person name="Roh S.G."/>
            <person name="Park S."/>
            <person name="Kim M.-K."/>
            <person name="Yun B.-R."/>
            <person name="Park J."/>
            <person name="Kim M.J."/>
            <person name="Kim Y.S."/>
            <person name="Kim S.B."/>
        </authorList>
    </citation>
    <scope>NUCLEOTIDE SEQUENCE [LARGE SCALE GENOMIC DNA]</scope>
    <source>
        <strain evidence="1 2">MMS16-CNU450</strain>
    </source>
</reference>
<comment type="caution">
    <text evidence="1">The sequence shown here is derived from an EMBL/GenBank/DDBJ whole genome shotgun (WGS) entry which is preliminary data.</text>
</comment>
<dbReference type="Gene3D" id="2.40.480.10">
    <property type="entry name" value="Allene oxide cyclase-like"/>
    <property type="match status" value="1"/>
</dbReference>
<dbReference type="Proteomes" id="UP000248889">
    <property type="component" value="Unassembled WGS sequence"/>
</dbReference>
<organism evidence="1 2">
    <name type="scientific">Streptacidiphilus pinicola</name>
    <dbReference type="NCBI Taxonomy" id="2219663"/>
    <lineage>
        <taxon>Bacteria</taxon>
        <taxon>Bacillati</taxon>
        <taxon>Actinomycetota</taxon>
        <taxon>Actinomycetes</taxon>
        <taxon>Kitasatosporales</taxon>
        <taxon>Streptomycetaceae</taxon>
        <taxon>Streptacidiphilus</taxon>
    </lineage>
</organism>
<dbReference type="EMBL" id="QKYN01000267">
    <property type="protein sequence ID" value="RAG80293.1"/>
    <property type="molecule type" value="Genomic_DNA"/>
</dbReference>
<sequence length="139" mass="14520">MATTTWKFYSVSTFSGLQTANGQPVTNPSTAPAVGYYAVGTDNDYTGDHTNHASDVSATDHLYCLFTKAPATATCSAEIATSQGMLLSDNTTQNFAAQPTTQTYKITGGTGAYQGAKGTVVVTPIANSNNADFVVTWSK</sequence>
<gene>
    <name evidence="1" type="ORF">DN069_38945</name>
</gene>
<name>A0A2X0I9H7_9ACTN</name>
<dbReference type="AlphaFoldDB" id="A0A2X0I9H7"/>
<evidence type="ECO:0000313" key="2">
    <source>
        <dbReference type="Proteomes" id="UP000248889"/>
    </source>
</evidence>